<gene>
    <name evidence="3" type="ORF">HYALB_00005936</name>
</gene>
<feature type="region of interest" description="Disordered" evidence="1">
    <location>
        <begin position="148"/>
        <end position="191"/>
    </location>
</feature>
<evidence type="ECO:0000256" key="2">
    <source>
        <dbReference type="SAM" id="SignalP"/>
    </source>
</evidence>
<keyword evidence="4" id="KW-1185">Reference proteome</keyword>
<name>A0A9N9LBX7_9HELO</name>
<dbReference type="OrthoDB" id="10418469at2759"/>
<reference evidence="3" key="1">
    <citation type="submission" date="2021-07" db="EMBL/GenBank/DDBJ databases">
        <authorList>
            <person name="Durling M."/>
        </authorList>
    </citation>
    <scope>NUCLEOTIDE SEQUENCE</scope>
</reference>
<organism evidence="3 4">
    <name type="scientific">Hymenoscyphus albidus</name>
    <dbReference type="NCBI Taxonomy" id="595503"/>
    <lineage>
        <taxon>Eukaryota</taxon>
        <taxon>Fungi</taxon>
        <taxon>Dikarya</taxon>
        <taxon>Ascomycota</taxon>
        <taxon>Pezizomycotina</taxon>
        <taxon>Leotiomycetes</taxon>
        <taxon>Helotiales</taxon>
        <taxon>Helotiaceae</taxon>
        <taxon>Hymenoscyphus</taxon>
    </lineage>
</organism>
<dbReference type="Proteomes" id="UP000701801">
    <property type="component" value="Unassembled WGS sequence"/>
</dbReference>
<dbReference type="AlphaFoldDB" id="A0A9N9LBX7"/>
<feature type="region of interest" description="Disordered" evidence="1">
    <location>
        <begin position="121"/>
        <end position="140"/>
    </location>
</feature>
<feature type="signal peptide" evidence="2">
    <location>
        <begin position="1"/>
        <end position="24"/>
    </location>
</feature>
<feature type="chain" id="PRO_5040501908" evidence="2">
    <location>
        <begin position="25"/>
        <end position="191"/>
    </location>
</feature>
<dbReference type="EMBL" id="CAJVRM010000016">
    <property type="protein sequence ID" value="CAG8971318.1"/>
    <property type="molecule type" value="Genomic_DNA"/>
</dbReference>
<sequence>MPSFINNIVTFALASLVLVSNVAGDKLIFRNRSDQVCWIDFTPNTDGTKGIGDIRVDPKQDVEFSMDGYGPEWDRGRGWRGNFRAHRDGAPRDYDHIASIATLNILSSTPLMSQLFVTRTPGRESTGCTHEVTQEPASQAVTTSLAVHATSTPGTTGKPRPPPPTTSTSRSATAKRPFASPESRLEPILLK</sequence>
<protein>
    <submittedName>
        <fullName evidence="3">Uncharacterized protein</fullName>
    </submittedName>
</protein>
<evidence type="ECO:0000313" key="3">
    <source>
        <dbReference type="EMBL" id="CAG8971318.1"/>
    </source>
</evidence>
<evidence type="ECO:0000313" key="4">
    <source>
        <dbReference type="Proteomes" id="UP000701801"/>
    </source>
</evidence>
<accession>A0A9N9LBX7</accession>
<evidence type="ECO:0000256" key="1">
    <source>
        <dbReference type="SAM" id="MobiDB-lite"/>
    </source>
</evidence>
<comment type="caution">
    <text evidence="3">The sequence shown here is derived from an EMBL/GenBank/DDBJ whole genome shotgun (WGS) entry which is preliminary data.</text>
</comment>
<proteinExistence type="predicted"/>
<feature type="compositionally biased region" description="Low complexity" evidence="1">
    <location>
        <begin position="166"/>
        <end position="177"/>
    </location>
</feature>
<keyword evidence="2" id="KW-0732">Signal</keyword>